<dbReference type="Proteomes" id="UP000516122">
    <property type="component" value="Chromosome"/>
</dbReference>
<dbReference type="AlphaFoldDB" id="A0A7H0FN52"/>
<dbReference type="RefSeq" id="WP_010773648.1">
    <property type="nucleotide sequence ID" value="NZ_CP060804.1"/>
</dbReference>
<organism evidence="1 2">
    <name type="scientific">Enterococcus faecalis</name>
    <name type="common">Streptococcus faecalis</name>
    <dbReference type="NCBI Taxonomy" id="1351"/>
    <lineage>
        <taxon>Bacteria</taxon>
        <taxon>Bacillati</taxon>
        <taxon>Bacillota</taxon>
        <taxon>Bacilli</taxon>
        <taxon>Lactobacillales</taxon>
        <taxon>Enterococcaceae</taxon>
        <taxon>Enterococcus</taxon>
    </lineage>
</organism>
<name>A0A7H0FN52_ENTFL</name>
<dbReference type="EMBL" id="CP060804">
    <property type="protein sequence ID" value="QNP37468.1"/>
    <property type="molecule type" value="Genomic_DNA"/>
</dbReference>
<evidence type="ECO:0000313" key="1">
    <source>
        <dbReference type="EMBL" id="QNP37468.1"/>
    </source>
</evidence>
<accession>A0A7H0FN52</accession>
<gene>
    <name evidence="1" type="ORF">H9Q64_13540</name>
</gene>
<sequence>MDKVYIDNSKKTEAVELPKFGEVKLIVKDGKVVKYDTITSHVLPKN</sequence>
<protein>
    <submittedName>
        <fullName evidence="1">Uncharacterized protein</fullName>
    </submittedName>
</protein>
<evidence type="ECO:0000313" key="2">
    <source>
        <dbReference type="Proteomes" id="UP000516122"/>
    </source>
</evidence>
<proteinExistence type="predicted"/>
<reference evidence="1 2" key="1">
    <citation type="submission" date="2020-08" db="EMBL/GenBank/DDBJ databases">
        <title>Enterococcus faecalis SF28073 genome assembly.</title>
        <authorList>
            <person name="Duerkop B.A."/>
            <person name="Johnson C.N."/>
        </authorList>
    </citation>
    <scope>NUCLEOTIDE SEQUENCE [LARGE SCALE GENOMIC DNA]</scope>
    <source>
        <strain evidence="1 2">SF28073</strain>
    </source>
</reference>